<comment type="caution">
    <text evidence="3">The sequence shown here is derived from an EMBL/GenBank/DDBJ whole genome shotgun (WGS) entry which is preliminary data.</text>
</comment>
<dbReference type="EMBL" id="JEOB01000001">
    <property type="protein sequence ID" value="EXM40577.1"/>
    <property type="molecule type" value="Genomic_DNA"/>
</dbReference>
<keyword evidence="2" id="KW-0812">Transmembrane</keyword>
<gene>
    <name evidence="3" type="ORF">RASY3_01800</name>
</gene>
<feature type="compositionally biased region" description="Acidic residues" evidence="1">
    <location>
        <begin position="41"/>
        <end position="111"/>
    </location>
</feature>
<accession>A0A011V506</accession>
<feature type="region of interest" description="Disordered" evidence="1">
    <location>
        <begin position="31"/>
        <end position="221"/>
    </location>
</feature>
<evidence type="ECO:0000313" key="4">
    <source>
        <dbReference type="Proteomes" id="UP000021369"/>
    </source>
</evidence>
<protein>
    <submittedName>
        <fullName evidence="3">Uncharacterized protein</fullName>
    </submittedName>
</protein>
<feature type="compositionally biased region" description="Basic residues" evidence="1">
    <location>
        <begin position="154"/>
        <end position="170"/>
    </location>
</feature>
<sequence length="598" mass="67295">MSNRNKNRKGRRRIRRPEDIIREIDEMAELADFEEKPAEKEAEEIAEAVETAEDITADEVEDIGETAEDTAEEDAEETVEETAEETVEETAEDAEEISEDAEETDEASAEEISERSEDDHFAAPVQEFLEKAVEEPAEEPEEEDIPERRPVREKPRKKKHKQSSQKKRSAPPRDEAELARKSIKHTRTGGIPDEEPRRRRRKPEHVAPTPEEIRDARHREKKKRQIRTIAAVLIVAVFAGGAYLMRGKWVPKLESVLYRPKETIVNDGEVKKGNFPLSFDDGAVSSISNTGSYLLCLDKNQLKFYDSDGEESNSFSHNYADPVMRTSDKRVLLYDKGGSSLMVVGRKSEMFTKSVKNRLIMAELAPNDNVAVVTSDEKYAGILTVYDGNGREIYKWSSSSAVLSVTFDESGSGCFVTTYSSKGGMLNSVVRYLVFDSEDPEMVSEPLPVLALQAMKNESGDIWVAGDTAFYRLDSRGKILTTYKYEGMISDFAMSSSCAAVVLEGIRRSSSELLIFDSSTENDQPDKRVKESDGTPERLKISGSKIVLLKENSIDCYDRFGNLDATAECSSDYSDFVYFDDSVYFCDYREVNKISFAT</sequence>
<evidence type="ECO:0000256" key="1">
    <source>
        <dbReference type="SAM" id="MobiDB-lite"/>
    </source>
</evidence>
<dbReference type="AlphaFoldDB" id="A0A011V506"/>
<evidence type="ECO:0000256" key="2">
    <source>
        <dbReference type="SAM" id="Phobius"/>
    </source>
</evidence>
<keyword evidence="2" id="KW-1133">Transmembrane helix</keyword>
<feature type="compositionally biased region" description="Basic and acidic residues" evidence="1">
    <location>
        <begin position="112"/>
        <end position="121"/>
    </location>
</feature>
<keyword evidence="2" id="KW-0472">Membrane</keyword>
<evidence type="ECO:0000313" key="3">
    <source>
        <dbReference type="EMBL" id="EXM40577.1"/>
    </source>
</evidence>
<name>A0A011V506_RUMAL</name>
<dbReference type="Pfam" id="PF18975">
    <property type="entry name" value="DUF5711"/>
    <property type="match status" value="1"/>
</dbReference>
<dbReference type="RefSeq" id="WP_242836079.1">
    <property type="nucleotide sequence ID" value="NZ_JEOB01000001.1"/>
</dbReference>
<dbReference type="InterPro" id="IPR043765">
    <property type="entry name" value="DUF5711"/>
</dbReference>
<organism evidence="3 4">
    <name type="scientific">Ruminococcus albus SY3</name>
    <dbReference type="NCBI Taxonomy" id="1341156"/>
    <lineage>
        <taxon>Bacteria</taxon>
        <taxon>Bacillati</taxon>
        <taxon>Bacillota</taxon>
        <taxon>Clostridia</taxon>
        <taxon>Eubacteriales</taxon>
        <taxon>Oscillospiraceae</taxon>
        <taxon>Ruminococcus</taxon>
    </lineage>
</organism>
<dbReference type="Proteomes" id="UP000021369">
    <property type="component" value="Unassembled WGS sequence"/>
</dbReference>
<dbReference type="PATRIC" id="fig|1341156.4.peg.83"/>
<feature type="compositionally biased region" description="Acidic residues" evidence="1">
    <location>
        <begin position="135"/>
        <end position="145"/>
    </location>
</feature>
<proteinExistence type="predicted"/>
<feature type="transmembrane region" description="Helical" evidence="2">
    <location>
        <begin position="226"/>
        <end position="245"/>
    </location>
</feature>
<reference evidence="3 4" key="1">
    <citation type="submission" date="2013-06" db="EMBL/GenBank/DDBJ databases">
        <title>Rumen cellulosomics: divergent fiber-degrading strategies revealed by comparative genome-wide analysis of six Ruminococcal strains.</title>
        <authorList>
            <person name="Dassa B."/>
            <person name="Borovok I."/>
            <person name="Lamed R."/>
            <person name="Flint H."/>
            <person name="Yeoman C.J."/>
            <person name="White B."/>
            <person name="Bayer E.A."/>
        </authorList>
    </citation>
    <scope>NUCLEOTIDE SEQUENCE [LARGE SCALE GENOMIC DNA]</scope>
    <source>
        <strain evidence="3 4">SY3</strain>
    </source>
</reference>
<dbReference type="SUPFAM" id="SSF75011">
    <property type="entry name" value="3-carboxy-cis,cis-mucoante lactonizing enzyme"/>
    <property type="match status" value="1"/>
</dbReference>
<keyword evidence="4" id="KW-1185">Reference proteome</keyword>
<feature type="compositionally biased region" description="Basic and acidic residues" evidence="1">
    <location>
        <begin position="171"/>
        <end position="180"/>
    </location>
</feature>